<organism evidence="1 2">
    <name type="scientific">Naganishia cerealis</name>
    <dbReference type="NCBI Taxonomy" id="610337"/>
    <lineage>
        <taxon>Eukaryota</taxon>
        <taxon>Fungi</taxon>
        <taxon>Dikarya</taxon>
        <taxon>Basidiomycota</taxon>
        <taxon>Agaricomycotina</taxon>
        <taxon>Tremellomycetes</taxon>
        <taxon>Filobasidiales</taxon>
        <taxon>Filobasidiaceae</taxon>
        <taxon>Naganishia</taxon>
    </lineage>
</organism>
<protein>
    <submittedName>
        <fullName evidence="1">Uncharacterized protein</fullName>
    </submittedName>
</protein>
<dbReference type="EMBL" id="JASBWR010000130">
    <property type="protein sequence ID" value="KAJ9092858.1"/>
    <property type="molecule type" value="Genomic_DNA"/>
</dbReference>
<keyword evidence="2" id="KW-1185">Reference proteome</keyword>
<sequence>MADQSTQPKAKRQLIGFKQRLEINEQRARESAGTPDNVVSRKGFVAAAFALIIYAYYVFVGRLCAPMLQKTNGARGSVGEGVGLLIGFNILWLMFVWTYIKLVPKASAPEESMFTTTNTGTPYQYMGSGTATALPLSEWDLYALLWCPEAEQLALTIKSQASADSDGTSTLTPAQKYASAHRRSLNSSHGPLDDDDLDLDPSDLDGPRNMLPAEIPLFTHSRSKSHLTTAHSTPTLIQNSPSPVTTHQESMIDPSPSIDFERSGNHQSGSSNSKSMMGSGGGAHRVSDVSYLETCDSHTPLQPIAEAAPHGKHHQQQAWENTTLKS</sequence>
<evidence type="ECO:0000313" key="2">
    <source>
        <dbReference type="Proteomes" id="UP001241377"/>
    </source>
</evidence>
<name>A0ACC2V0J2_9TREE</name>
<gene>
    <name evidence="1" type="ORF">QFC19_008582</name>
</gene>
<comment type="caution">
    <text evidence="1">The sequence shown here is derived from an EMBL/GenBank/DDBJ whole genome shotgun (WGS) entry which is preliminary data.</text>
</comment>
<proteinExistence type="predicted"/>
<reference evidence="1" key="1">
    <citation type="submission" date="2023-04" db="EMBL/GenBank/DDBJ databases">
        <title>Draft Genome sequencing of Naganishia species isolated from polar environments using Oxford Nanopore Technology.</title>
        <authorList>
            <person name="Leo P."/>
            <person name="Venkateswaran K."/>
        </authorList>
    </citation>
    <scope>NUCLEOTIDE SEQUENCE</scope>
    <source>
        <strain evidence="1">MNA-CCFEE 5261</strain>
    </source>
</reference>
<accession>A0ACC2V0J2</accession>
<dbReference type="Proteomes" id="UP001241377">
    <property type="component" value="Unassembled WGS sequence"/>
</dbReference>
<evidence type="ECO:0000313" key="1">
    <source>
        <dbReference type="EMBL" id="KAJ9092858.1"/>
    </source>
</evidence>